<protein>
    <submittedName>
        <fullName evidence="2">Glycine betaine ABC transporter substrate-binding protein</fullName>
    </submittedName>
</protein>
<feature type="non-terminal residue" evidence="2">
    <location>
        <position position="578"/>
    </location>
</feature>
<gene>
    <name evidence="2" type="ORF">QUF54_07115</name>
</gene>
<accession>A0ABT7VU72</accession>
<dbReference type="InterPro" id="IPR007210">
    <property type="entry name" value="ABC_Gly_betaine_transp_sub-bd"/>
</dbReference>
<dbReference type="Pfam" id="PF16868">
    <property type="entry name" value="NMT1_3"/>
    <property type="match status" value="1"/>
</dbReference>
<dbReference type="Pfam" id="PF04069">
    <property type="entry name" value="OpuAC"/>
    <property type="match status" value="1"/>
</dbReference>
<proteinExistence type="predicted"/>
<evidence type="ECO:0000313" key="3">
    <source>
        <dbReference type="Proteomes" id="UP001171945"/>
    </source>
</evidence>
<dbReference type="PANTHER" id="PTHR42941:SF1">
    <property type="entry name" value="SLL1037 PROTEIN"/>
    <property type="match status" value="1"/>
</dbReference>
<dbReference type="PROSITE" id="PS51257">
    <property type="entry name" value="PROKAR_LIPOPROTEIN"/>
    <property type="match status" value="1"/>
</dbReference>
<sequence>MKKLFIYLALLVIVIGCHRIEPLHIGSKEFTEQFILAEIIAQLLESENIPVKRSIPYGDTFSNLEAIKNGDLDLYVEYNGTGLIMLGRPPINDGDEAFDEVKMLFEPLGLAWLDRLGFANNYVLVMRRDRALALKIYKISDLIKIRPNIRMAMEPEFAERPLDGLAALQRRYGMRHLLPLVIDNKKSVIYQALLDGKVDVTEGFSTEGRIEDFGLMVLKDDLEFFPVYEPSPLVRADALVRYPQLRSVLEKLAGLIDTASMRQMNREVELEGRDHKAVATDFLIEHDLIDKQQSNESEEFIIAAGQLNELGKSISKALRAVRKTLPERRVKVVQTSAPLELLVKGNARLGILSAEAFFKMTDDFLPTPNDSIEAVGVIGTRMAHLITLENSPISSITAIKNLGVGPENAASDRTAKMVFTSLGLQDKITLVNNDNLNQQIEALKNQQLDGIFLMVPPGHELLIEMMNQGIFKLISINEWQQGNHLIRFPFFRLARIPATTYDKQSQIIETISAQMVLAGSTPVTEIVGSRGPATVISANVQPLSDPLLVQLSKALNTGEKLDPALPLANILKHQTSSV</sequence>
<comment type="caution">
    <text evidence="2">The sequence shown here is derived from an EMBL/GenBank/DDBJ whole genome shotgun (WGS) entry which is preliminary data.</text>
</comment>
<dbReference type="Gene3D" id="3.40.190.10">
    <property type="entry name" value="Periplasmic binding protein-like II"/>
    <property type="match status" value="2"/>
</dbReference>
<organism evidence="2 3">
    <name type="scientific">Candidatus Marithioploca araucensis</name>
    <dbReference type="NCBI Taxonomy" id="70273"/>
    <lineage>
        <taxon>Bacteria</taxon>
        <taxon>Pseudomonadati</taxon>
        <taxon>Pseudomonadota</taxon>
        <taxon>Gammaproteobacteria</taxon>
        <taxon>Thiotrichales</taxon>
        <taxon>Thiotrichaceae</taxon>
        <taxon>Candidatus Marithioploca</taxon>
    </lineage>
</organism>
<dbReference type="EMBL" id="JAUCGM010000453">
    <property type="protein sequence ID" value="MDM8563106.1"/>
    <property type="molecule type" value="Genomic_DNA"/>
</dbReference>
<dbReference type="SUPFAM" id="SSF53850">
    <property type="entry name" value="Periplasmic binding protein-like II"/>
    <property type="match status" value="2"/>
</dbReference>
<dbReference type="Gene3D" id="3.40.190.120">
    <property type="entry name" value="Osmoprotection protein (prox), domain 2"/>
    <property type="match status" value="1"/>
</dbReference>
<dbReference type="Proteomes" id="UP001171945">
    <property type="component" value="Unassembled WGS sequence"/>
</dbReference>
<dbReference type="PANTHER" id="PTHR42941">
    <property type="entry name" value="SLL1037 PROTEIN"/>
    <property type="match status" value="1"/>
</dbReference>
<reference evidence="2" key="1">
    <citation type="submission" date="2023-06" db="EMBL/GenBank/DDBJ databases">
        <title>Uncultivated large filamentous bacteria from sulfidic sediments reveal new species and different genomic features in energy metabolism and defense.</title>
        <authorList>
            <person name="Fonseca A."/>
        </authorList>
    </citation>
    <scope>NUCLEOTIDE SEQUENCE</scope>
    <source>
        <strain evidence="2">HSG4</strain>
    </source>
</reference>
<feature type="domain" description="ABC-type glycine betaine transport system substrate-binding" evidence="1">
    <location>
        <begin position="22"/>
        <end position="284"/>
    </location>
</feature>
<evidence type="ECO:0000259" key="1">
    <source>
        <dbReference type="Pfam" id="PF04069"/>
    </source>
</evidence>
<dbReference type="InterPro" id="IPR011852">
    <property type="entry name" value="TRAP_TAXI"/>
</dbReference>
<dbReference type="CDD" id="cd13528">
    <property type="entry name" value="PBP2_osmoprotectants"/>
    <property type="match status" value="1"/>
</dbReference>
<evidence type="ECO:0000313" key="2">
    <source>
        <dbReference type="EMBL" id="MDM8563106.1"/>
    </source>
</evidence>
<name>A0ABT7VU72_9GAMM</name>
<keyword evidence="3" id="KW-1185">Reference proteome</keyword>